<accession>R4UJR7</accession>
<protein>
    <submittedName>
        <fullName evidence="2">Sel1 domain containing protein</fullName>
    </submittedName>
</protein>
<dbReference type="InterPro" id="IPR006597">
    <property type="entry name" value="Sel1-like"/>
</dbReference>
<reference evidence="2" key="1">
    <citation type="submission" date="2013-02" db="EMBL/GenBank/DDBJ databases">
        <title>Immune-Related transcriptome of Coptotermes formosanus Shiraki workers: the defense mechanism.</title>
        <authorList>
            <person name="Hussain A."/>
            <person name="Li Y.F."/>
            <person name="Wen S.Y."/>
        </authorList>
    </citation>
    <scope>NUCLEOTIDE SEQUENCE</scope>
</reference>
<dbReference type="InterPro" id="IPR011990">
    <property type="entry name" value="TPR-like_helical_dom_sf"/>
</dbReference>
<sequence>MGKRIKETSKSLNWKFRFILMKSIHNERSFFPSLDEIRAKSVSSFVDRLKIYLSEDAKQGYLFSTVSLFSLIEKEEPNFYIHLVSFLRKNANSNDPFLLYLNGVSFNVEQNIDLEKSFSFFHKSAKLHFVRSIYNLAICYHKGEGVSQNQREAAKLYKVAVNANHPEAIFNLAICYENGEGIEKNQREAIRLYKLGKRMGHPNAIFNLGVCYEKGEGVEKNYQEAANLYSIASAFHDLRATVKLFIFYLKGIGIERNLSNAVSYLQIAADFNYVPSFVIYGLFLLNGIFTDKNEKKAIELIKR</sequence>
<organism evidence="2">
    <name type="scientific">Coptotermes formosanus</name>
    <name type="common">Formosan subterranean termite</name>
    <dbReference type="NCBI Taxonomy" id="36987"/>
    <lineage>
        <taxon>Eukaryota</taxon>
        <taxon>Metazoa</taxon>
        <taxon>Ecdysozoa</taxon>
        <taxon>Arthropoda</taxon>
        <taxon>Hexapoda</taxon>
        <taxon>Insecta</taxon>
        <taxon>Pterygota</taxon>
        <taxon>Neoptera</taxon>
        <taxon>Polyneoptera</taxon>
        <taxon>Dictyoptera</taxon>
        <taxon>Blattodea</taxon>
        <taxon>Blattoidea</taxon>
        <taxon>Termitoidae</taxon>
        <taxon>Rhinotermitidae</taxon>
        <taxon>Coptotermes</taxon>
    </lineage>
</organism>
<comment type="similarity">
    <text evidence="1">Belongs to the sel-1 family.</text>
</comment>
<name>R4UJR7_COPFO</name>
<dbReference type="PANTHER" id="PTHR11102">
    <property type="entry name" value="SEL-1-LIKE PROTEIN"/>
    <property type="match status" value="1"/>
</dbReference>
<feature type="non-terminal residue" evidence="2">
    <location>
        <position position="303"/>
    </location>
</feature>
<dbReference type="AlphaFoldDB" id="R4UJR7"/>
<dbReference type="InterPro" id="IPR050767">
    <property type="entry name" value="Sel1_AlgK"/>
</dbReference>
<dbReference type="Gene3D" id="1.25.40.10">
    <property type="entry name" value="Tetratricopeptide repeat domain"/>
    <property type="match status" value="1"/>
</dbReference>
<dbReference type="SUPFAM" id="SSF81901">
    <property type="entry name" value="HCP-like"/>
    <property type="match status" value="1"/>
</dbReference>
<dbReference type="PANTHER" id="PTHR11102:SF160">
    <property type="entry name" value="ERAD-ASSOCIATED E3 UBIQUITIN-PROTEIN LIGASE COMPONENT HRD3"/>
    <property type="match status" value="1"/>
</dbReference>
<evidence type="ECO:0000256" key="1">
    <source>
        <dbReference type="ARBA" id="ARBA00038101"/>
    </source>
</evidence>
<evidence type="ECO:0000313" key="2">
    <source>
        <dbReference type="EMBL" id="AGM32314.1"/>
    </source>
</evidence>
<dbReference type="Pfam" id="PF08238">
    <property type="entry name" value="Sel1"/>
    <property type="match status" value="6"/>
</dbReference>
<proteinExistence type="evidence at transcript level"/>
<dbReference type="EMBL" id="KC632500">
    <property type="protein sequence ID" value="AGM32314.1"/>
    <property type="molecule type" value="mRNA"/>
</dbReference>
<dbReference type="SMART" id="SM00671">
    <property type="entry name" value="SEL1"/>
    <property type="match status" value="4"/>
</dbReference>